<dbReference type="Proteomes" id="UP000522720">
    <property type="component" value="Unassembled WGS sequence"/>
</dbReference>
<dbReference type="SUPFAM" id="SSF103473">
    <property type="entry name" value="MFS general substrate transporter"/>
    <property type="match status" value="1"/>
</dbReference>
<keyword evidence="4 6" id="KW-1133">Transmembrane helix</keyword>
<evidence type="ECO:0000313" key="7">
    <source>
        <dbReference type="EMBL" id="NKZ20778.1"/>
    </source>
</evidence>
<sequence>MKKILSNKLYLSVLGLDLLSNFGDSVYYLALMNYVLLLPEPKTAIAIVTMSETLPILSAFIMGYLADKQTRKVPLIIATQFFHFAIYLVVGLVMGFSPSLWVVVAVSLLNFLSDMSGQFEGGLYQPISLRVLAPEEREQGMAFSSSVFQTMAILFKFSGAALVSIMTYQNLAYLNAVTFLVCAVGMLFLSKSLNALLLKDPITVVDRPSEESLVADLWSSLKLALTEMNRIPAVRFAMLVVPLFNAVFASIETFVLLVMTEDKTFGFGSPALTLSVIGVVMMVGGLLGNIAVMSGRMTIDLIRFLRYGTIVLLPIFLTLYWHQTYLFLAVLLLTNFGIGIVNPKMGALVKNSLPEDKMGMIFSGMATYFQLGVILMKVLLAGLMVIFPAQHLMLVMVVLSVGYIIFSFRLNTKEVS</sequence>
<feature type="transmembrane region" description="Helical" evidence="6">
    <location>
        <begin position="236"/>
        <end position="259"/>
    </location>
</feature>
<comment type="subcellular location">
    <subcellularLocation>
        <location evidence="1">Cell membrane</location>
        <topology evidence="1">Multi-pass membrane protein</topology>
    </subcellularLocation>
</comment>
<feature type="transmembrane region" description="Helical" evidence="6">
    <location>
        <begin position="171"/>
        <end position="189"/>
    </location>
</feature>
<dbReference type="EMBL" id="JAAXPR010000015">
    <property type="protein sequence ID" value="NKZ20778.1"/>
    <property type="molecule type" value="Genomic_DNA"/>
</dbReference>
<evidence type="ECO:0000256" key="3">
    <source>
        <dbReference type="ARBA" id="ARBA00022692"/>
    </source>
</evidence>
<organism evidence="7 8">
    <name type="scientific">Streptococcus ovuberis</name>
    <dbReference type="NCBI Taxonomy" id="1936207"/>
    <lineage>
        <taxon>Bacteria</taxon>
        <taxon>Bacillati</taxon>
        <taxon>Bacillota</taxon>
        <taxon>Bacilli</taxon>
        <taxon>Lactobacillales</taxon>
        <taxon>Streptococcaceae</taxon>
        <taxon>Streptococcus</taxon>
    </lineage>
</organism>
<keyword evidence="8" id="KW-1185">Reference proteome</keyword>
<proteinExistence type="predicted"/>
<gene>
    <name evidence="7" type="ORF">HF992_08040</name>
</gene>
<comment type="caution">
    <text evidence="7">The sequence shown here is derived from an EMBL/GenBank/DDBJ whole genome shotgun (WGS) entry which is preliminary data.</text>
</comment>
<dbReference type="Pfam" id="PF07690">
    <property type="entry name" value="MFS_1"/>
    <property type="match status" value="1"/>
</dbReference>
<feature type="transmembrane region" description="Helical" evidence="6">
    <location>
        <begin position="304"/>
        <end position="321"/>
    </location>
</feature>
<feature type="transmembrane region" description="Helical" evidence="6">
    <location>
        <begin position="43"/>
        <end position="66"/>
    </location>
</feature>
<feature type="transmembrane region" description="Helical" evidence="6">
    <location>
        <begin position="327"/>
        <end position="349"/>
    </location>
</feature>
<evidence type="ECO:0000313" key="8">
    <source>
        <dbReference type="Proteomes" id="UP000522720"/>
    </source>
</evidence>
<evidence type="ECO:0000256" key="5">
    <source>
        <dbReference type="ARBA" id="ARBA00023136"/>
    </source>
</evidence>
<feature type="transmembrane region" description="Helical" evidence="6">
    <location>
        <begin position="361"/>
        <end position="386"/>
    </location>
</feature>
<accession>A0A7X6S117</accession>
<dbReference type="AlphaFoldDB" id="A0A7X6S117"/>
<dbReference type="PANTHER" id="PTHR23513:SF6">
    <property type="entry name" value="MAJOR FACILITATOR SUPERFAMILY ASSOCIATED DOMAIN-CONTAINING PROTEIN"/>
    <property type="match status" value="1"/>
</dbReference>
<protein>
    <submittedName>
        <fullName evidence="7">MFS transporter</fullName>
    </submittedName>
</protein>
<feature type="transmembrane region" description="Helical" evidence="6">
    <location>
        <begin position="9"/>
        <end position="31"/>
    </location>
</feature>
<name>A0A7X6S117_9STRE</name>
<dbReference type="InterPro" id="IPR036259">
    <property type="entry name" value="MFS_trans_sf"/>
</dbReference>
<dbReference type="GO" id="GO:0005886">
    <property type="term" value="C:plasma membrane"/>
    <property type="evidence" value="ECO:0007669"/>
    <property type="project" value="UniProtKB-SubCell"/>
</dbReference>
<keyword evidence="2" id="KW-1003">Cell membrane</keyword>
<dbReference type="Gene3D" id="1.20.1250.20">
    <property type="entry name" value="MFS general substrate transporter like domains"/>
    <property type="match status" value="1"/>
</dbReference>
<dbReference type="GO" id="GO:0022857">
    <property type="term" value="F:transmembrane transporter activity"/>
    <property type="evidence" value="ECO:0007669"/>
    <property type="project" value="InterPro"/>
</dbReference>
<evidence type="ECO:0000256" key="2">
    <source>
        <dbReference type="ARBA" id="ARBA00022475"/>
    </source>
</evidence>
<dbReference type="InterPro" id="IPR011701">
    <property type="entry name" value="MFS"/>
</dbReference>
<feature type="transmembrane region" description="Helical" evidence="6">
    <location>
        <begin position="271"/>
        <end position="292"/>
    </location>
</feature>
<feature type="transmembrane region" description="Helical" evidence="6">
    <location>
        <begin position="140"/>
        <end position="165"/>
    </location>
</feature>
<dbReference type="RefSeq" id="WP_168549527.1">
    <property type="nucleotide sequence ID" value="NZ_JAAXPR010000015.1"/>
</dbReference>
<evidence type="ECO:0000256" key="1">
    <source>
        <dbReference type="ARBA" id="ARBA00004651"/>
    </source>
</evidence>
<dbReference type="PANTHER" id="PTHR23513">
    <property type="entry name" value="INTEGRAL MEMBRANE EFFLUX PROTEIN-RELATED"/>
    <property type="match status" value="1"/>
</dbReference>
<feature type="transmembrane region" description="Helical" evidence="6">
    <location>
        <begin position="392"/>
        <end position="410"/>
    </location>
</feature>
<keyword evidence="5 6" id="KW-0472">Membrane</keyword>
<keyword evidence="3 6" id="KW-0812">Transmembrane</keyword>
<evidence type="ECO:0000256" key="4">
    <source>
        <dbReference type="ARBA" id="ARBA00022989"/>
    </source>
</evidence>
<reference evidence="7 8" key="1">
    <citation type="submission" date="2020-04" db="EMBL/GenBank/DDBJ databases">
        <title>MicrobeNet Type strains.</title>
        <authorList>
            <person name="Nicholson A.C."/>
        </authorList>
    </citation>
    <scope>NUCLEOTIDE SEQUENCE [LARGE SCALE GENOMIC DNA]</scope>
    <source>
        <strain evidence="7 8">CCUG 69612</strain>
    </source>
</reference>
<evidence type="ECO:0000256" key="6">
    <source>
        <dbReference type="SAM" id="Phobius"/>
    </source>
</evidence>